<comment type="subcellular location">
    <subcellularLocation>
        <location evidence="2">Membrane</location>
        <topology evidence="2">Multi-pass membrane protein</topology>
    </subcellularLocation>
</comment>
<dbReference type="InterPro" id="IPR008915">
    <property type="entry name" value="Peptidase_M50"/>
</dbReference>
<evidence type="ECO:0000256" key="4">
    <source>
        <dbReference type="ARBA" id="ARBA00022670"/>
    </source>
</evidence>
<dbReference type="PANTHER" id="PTHR42837:SF2">
    <property type="entry name" value="MEMBRANE METALLOPROTEASE ARASP2, CHLOROPLASTIC-RELATED"/>
    <property type="match status" value="1"/>
</dbReference>
<feature type="transmembrane region" description="Helical" evidence="11">
    <location>
        <begin position="297"/>
        <end position="317"/>
    </location>
</feature>
<dbReference type="InterPro" id="IPR004387">
    <property type="entry name" value="Pept_M50_Zn"/>
</dbReference>
<keyword evidence="7" id="KW-0862">Zinc</keyword>
<evidence type="ECO:0000256" key="10">
    <source>
        <dbReference type="ARBA" id="ARBA00023136"/>
    </source>
</evidence>
<evidence type="ECO:0000256" key="11">
    <source>
        <dbReference type="SAM" id="Phobius"/>
    </source>
</evidence>
<evidence type="ECO:0000259" key="12">
    <source>
        <dbReference type="Pfam" id="PF02163"/>
    </source>
</evidence>
<dbReference type="Gene3D" id="2.30.42.10">
    <property type="match status" value="1"/>
</dbReference>
<evidence type="ECO:0000256" key="9">
    <source>
        <dbReference type="ARBA" id="ARBA00023049"/>
    </source>
</evidence>
<keyword evidence="9" id="KW-0482">Metalloprotease</keyword>
<keyword evidence="5 11" id="KW-0812">Transmembrane</keyword>
<comment type="caution">
    <text evidence="13">The sequence shown here is derived from an EMBL/GenBank/DDBJ whole genome shotgun (WGS) entry which is preliminary data.</text>
</comment>
<dbReference type="InterPro" id="IPR036034">
    <property type="entry name" value="PDZ_sf"/>
</dbReference>
<dbReference type="Pfam" id="PF02163">
    <property type="entry name" value="Peptidase_M50"/>
    <property type="match status" value="1"/>
</dbReference>
<keyword evidence="6" id="KW-0378">Hydrolase</keyword>
<dbReference type="STRING" id="1802214.A2908_00440"/>
<dbReference type="AlphaFoldDB" id="A0A1G2IHA1"/>
<sequence>MFHVLCSMLVTLLIAFLSLIALMIIHEFGHFIIAKKFGVKVEEFGVGYPPRLFGKQFGETLYSVNLIPLGAFVKIHGEEGDVHDAKSFSNLAIWKRILIVLGGVLAFWIAAIIIFSVLFTIGAKVPVADDTVIEATLVSVQVMGVQKASPAEAAGIHTGDVIVNLASPFAGAKITKISDFQIFVEENKGKSITVTVDRNGQPLHFDLVPRVSYGEHEGSVGIELQRLATIIGKYPWYQAPWRGVLFTGEVTFKSLQGIYDVFANMFQGKGVPSGAELAGPVGITIFLANAASYGLGFFLYFIGSISVLVAIFNLFPIPALDGGKLLFLVLEKIMKKPVPVKWEQIITVICFLLLISMSIFVTIKFDIPRVVDFWKAGL</sequence>
<evidence type="ECO:0000256" key="3">
    <source>
        <dbReference type="ARBA" id="ARBA00007931"/>
    </source>
</evidence>
<dbReference type="GO" id="GO:0006508">
    <property type="term" value="P:proteolysis"/>
    <property type="evidence" value="ECO:0007669"/>
    <property type="project" value="UniProtKB-KW"/>
</dbReference>
<proteinExistence type="inferred from homology"/>
<comment type="similarity">
    <text evidence="3">Belongs to the peptidase M50B family.</text>
</comment>
<comment type="cofactor">
    <cofactor evidence="1">
        <name>Zn(2+)</name>
        <dbReference type="ChEBI" id="CHEBI:29105"/>
    </cofactor>
</comment>
<evidence type="ECO:0000256" key="6">
    <source>
        <dbReference type="ARBA" id="ARBA00022801"/>
    </source>
</evidence>
<accession>A0A1G2IHA1</accession>
<reference evidence="13 14" key="1">
    <citation type="journal article" date="2016" name="Nat. Commun.">
        <title>Thousands of microbial genomes shed light on interconnected biogeochemical processes in an aquifer system.</title>
        <authorList>
            <person name="Anantharaman K."/>
            <person name="Brown C.T."/>
            <person name="Hug L.A."/>
            <person name="Sharon I."/>
            <person name="Castelle C.J."/>
            <person name="Probst A.J."/>
            <person name="Thomas B.C."/>
            <person name="Singh A."/>
            <person name="Wilkins M.J."/>
            <person name="Karaoz U."/>
            <person name="Brodie E.L."/>
            <person name="Williams K.H."/>
            <person name="Hubbard S.S."/>
            <person name="Banfield J.F."/>
        </authorList>
    </citation>
    <scope>NUCLEOTIDE SEQUENCE [LARGE SCALE GENOMIC DNA]</scope>
</reference>
<feature type="transmembrane region" description="Helical" evidence="11">
    <location>
        <begin position="345"/>
        <end position="365"/>
    </location>
</feature>
<dbReference type="SUPFAM" id="SSF50156">
    <property type="entry name" value="PDZ domain-like"/>
    <property type="match status" value="1"/>
</dbReference>
<feature type="transmembrane region" description="Helical" evidence="11">
    <location>
        <begin position="97"/>
        <end position="121"/>
    </location>
</feature>
<organism evidence="13 14">
    <name type="scientific">Candidatus Staskawiczbacteria bacterium RIFCSPLOWO2_01_FULL_38_12b</name>
    <dbReference type="NCBI Taxonomy" id="1802214"/>
    <lineage>
        <taxon>Bacteria</taxon>
        <taxon>Candidatus Staskawicziibacteriota</taxon>
    </lineage>
</organism>
<evidence type="ECO:0000256" key="8">
    <source>
        <dbReference type="ARBA" id="ARBA00022989"/>
    </source>
</evidence>
<evidence type="ECO:0000313" key="14">
    <source>
        <dbReference type="Proteomes" id="UP000176774"/>
    </source>
</evidence>
<dbReference type="CDD" id="cd06163">
    <property type="entry name" value="S2P-M50_PDZ_RseP-like"/>
    <property type="match status" value="1"/>
</dbReference>
<dbReference type="PANTHER" id="PTHR42837">
    <property type="entry name" value="REGULATOR OF SIGMA-E PROTEASE RSEP"/>
    <property type="match status" value="1"/>
</dbReference>
<dbReference type="EMBL" id="MHPA01000010">
    <property type="protein sequence ID" value="OGZ73558.1"/>
    <property type="molecule type" value="Genomic_DNA"/>
</dbReference>
<evidence type="ECO:0000256" key="5">
    <source>
        <dbReference type="ARBA" id="ARBA00022692"/>
    </source>
</evidence>
<name>A0A1G2IHA1_9BACT</name>
<dbReference type="Proteomes" id="UP000176774">
    <property type="component" value="Unassembled WGS sequence"/>
</dbReference>
<keyword evidence="10 11" id="KW-0472">Membrane</keyword>
<dbReference type="GO" id="GO:0016020">
    <property type="term" value="C:membrane"/>
    <property type="evidence" value="ECO:0007669"/>
    <property type="project" value="UniProtKB-SubCell"/>
</dbReference>
<evidence type="ECO:0000256" key="7">
    <source>
        <dbReference type="ARBA" id="ARBA00022833"/>
    </source>
</evidence>
<evidence type="ECO:0000256" key="1">
    <source>
        <dbReference type="ARBA" id="ARBA00001947"/>
    </source>
</evidence>
<gene>
    <name evidence="13" type="ORF">A2908_00440</name>
</gene>
<evidence type="ECO:0000256" key="2">
    <source>
        <dbReference type="ARBA" id="ARBA00004141"/>
    </source>
</evidence>
<feature type="domain" description="Peptidase M50" evidence="12">
    <location>
        <begin position="15"/>
        <end position="356"/>
    </location>
</feature>
<keyword evidence="8 11" id="KW-1133">Transmembrane helix</keyword>
<keyword evidence="4" id="KW-0645">Protease</keyword>
<evidence type="ECO:0000313" key="13">
    <source>
        <dbReference type="EMBL" id="OGZ73558.1"/>
    </source>
</evidence>
<protein>
    <recommendedName>
        <fullName evidence="12">Peptidase M50 domain-containing protein</fullName>
    </recommendedName>
</protein>
<dbReference type="GO" id="GO:0004222">
    <property type="term" value="F:metalloendopeptidase activity"/>
    <property type="evidence" value="ECO:0007669"/>
    <property type="project" value="InterPro"/>
</dbReference>